<feature type="non-terminal residue" evidence="1">
    <location>
        <position position="1"/>
    </location>
</feature>
<evidence type="ECO:0000313" key="1">
    <source>
        <dbReference type="EMBL" id="GAI40151.1"/>
    </source>
</evidence>
<dbReference type="AlphaFoldDB" id="X1PCF2"/>
<proteinExistence type="predicted"/>
<protein>
    <submittedName>
        <fullName evidence="1">Uncharacterized protein</fullName>
    </submittedName>
</protein>
<reference evidence="1" key="1">
    <citation type="journal article" date="2014" name="Front. Microbiol.">
        <title>High frequency of phylogenetically diverse reductive dehalogenase-homologous genes in deep subseafloor sedimentary metagenomes.</title>
        <authorList>
            <person name="Kawai M."/>
            <person name="Futagami T."/>
            <person name="Toyoda A."/>
            <person name="Takaki Y."/>
            <person name="Nishi S."/>
            <person name="Hori S."/>
            <person name="Arai W."/>
            <person name="Tsubouchi T."/>
            <person name="Morono Y."/>
            <person name="Uchiyama I."/>
            <person name="Ito T."/>
            <person name="Fujiyama A."/>
            <person name="Inagaki F."/>
            <person name="Takami H."/>
        </authorList>
    </citation>
    <scope>NUCLEOTIDE SEQUENCE</scope>
    <source>
        <strain evidence="1">Expedition CK06-06</strain>
    </source>
</reference>
<name>X1PCF2_9ZZZZ</name>
<dbReference type="EMBL" id="BARV01029017">
    <property type="protein sequence ID" value="GAI40151.1"/>
    <property type="molecule type" value="Genomic_DNA"/>
</dbReference>
<accession>X1PCF2</accession>
<gene>
    <name evidence="1" type="ORF">S06H3_46339</name>
</gene>
<organism evidence="1">
    <name type="scientific">marine sediment metagenome</name>
    <dbReference type="NCBI Taxonomy" id="412755"/>
    <lineage>
        <taxon>unclassified sequences</taxon>
        <taxon>metagenomes</taxon>
        <taxon>ecological metagenomes</taxon>
    </lineage>
</organism>
<comment type="caution">
    <text evidence="1">The sequence shown here is derived from an EMBL/GenBank/DDBJ whole genome shotgun (WGS) entry which is preliminary data.</text>
</comment>
<sequence length="215" mass="24183">REVRALNQFVTMIGDFCGATPSSIRASLDKLNVRTRGVGMGEWALGWLGRQVRLPFDPPIPATDPDFKLCLGVELTSLGRRMRNCAGQRQSYTFLSERLIYEWTGPGGPAVLELLRLTSGTEVRFVLEDLRAPRNRRVCPELATVIQSKLNDYGILYQSLTHHTIEEQALHKLLDHTAPFAWDVRREEADDTGGDADLDRLLDDLDQEIHGREAA</sequence>